<reference evidence="2 3" key="1">
    <citation type="submission" date="2019-09" db="EMBL/GenBank/DDBJ databases">
        <title>Chitinophaga ginsengihumi sp. nov., isolated from soil of ginseng rhizosphere.</title>
        <authorList>
            <person name="Lee J."/>
        </authorList>
    </citation>
    <scope>NUCLEOTIDE SEQUENCE [LARGE SCALE GENOMIC DNA]</scope>
    <source>
        <strain evidence="2 3">BN140078</strain>
    </source>
</reference>
<accession>A0A5B2VJR0</accession>
<dbReference type="PROSITE" id="PS51257">
    <property type="entry name" value="PROKAR_LIPOPROTEIN"/>
    <property type="match status" value="1"/>
</dbReference>
<dbReference type="AlphaFoldDB" id="A0A5B2VJR0"/>
<protein>
    <recommendedName>
        <fullName evidence="4">Dienelactone hydrolase</fullName>
    </recommendedName>
</protein>
<dbReference type="EMBL" id="VUOC01000004">
    <property type="protein sequence ID" value="KAA2239331.1"/>
    <property type="molecule type" value="Genomic_DNA"/>
</dbReference>
<name>A0A5B2VJR0_9BACT</name>
<gene>
    <name evidence="2" type="ORF">F0L74_24305</name>
</gene>
<dbReference type="Gene3D" id="3.40.50.1820">
    <property type="entry name" value="alpha/beta hydrolase"/>
    <property type="match status" value="2"/>
</dbReference>
<comment type="caution">
    <text evidence="2">The sequence shown here is derived from an EMBL/GenBank/DDBJ whole genome shotgun (WGS) entry which is preliminary data.</text>
</comment>
<keyword evidence="3" id="KW-1185">Reference proteome</keyword>
<evidence type="ECO:0000313" key="2">
    <source>
        <dbReference type="EMBL" id="KAA2239331.1"/>
    </source>
</evidence>
<proteinExistence type="predicted"/>
<dbReference type="RefSeq" id="WP_149840510.1">
    <property type="nucleotide sequence ID" value="NZ_VUOC01000004.1"/>
</dbReference>
<evidence type="ECO:0000256" key="1">
    <source>
        <dbReference type="SAM" id="SignalP"/>
    </source>
</evidence>
<dbReference type="SUPFAM" id="SSF53474">
    <property type="entry name" value="alpha/beta-Hydrolases"/>
    <property type="match status" value="1"/>
</dbReference>
<evidence type="ECO:0008006" key="4">
    <source>
        <dbReference type="Google" id="ProtNLM"/>
    </source>
</evidence>
<sequence>MKLYALACMALLFACKPAAPTVWHTGLQYIYAYDSSRHFDTASTSARYYRPVKIDLFYPTEDSSGTPIIYGDIMDQYEKRMDYQVSADSCKKSSRMIASIFTEYMHLDSVDRLLRYPLTIGLNRTRPAGHFPVIIYAAGMNGSSWENPLLFERLTQKGYVVAAVSSVGLFPGFMSGAEDIKEQVEDILFVKRFLQDSVPFADTRHTGLLSWSLGGTAITKAAMLDTSIQCLLSFDGTETHYYGFDTAWDRQYDQILQLPPYTPEKIRMPYMYLSSGRSGDSNSIYFFPAHINSRDKYFLRFANAIHEDFSCLPYIIQRQQPSIKGPYLQNTADISQLTLSFFDQYLQKQPKANTAALIQDLVKRDSVQYSTLIPSPSAGR</sequence>
<organism evidence="2 3">
    <name type="scientific">Chitinophaga agrisoli</name>
    <dbReference type="NCBI Taxonomy" id="2607653"/>
    <lineage>
        <taxon>Bacteria</taxon>
        <taxon>Pseudomonadati</taxon>
        <taxon>Bacteroidota</taxon>
        <taxon>Chitinophagia</taxon>
        <taxon>Chitinophagales</taxon>
        <taxon>Chitinophagaceae</taxon>
        <taxon>Chitinophaga</taxon>
    </lineage>
</organism>
<feature type="chain" id="PRO_5022923046" description="Dienelactone hydrolase" evidence="1">
    <location>
        <begin position="19"/>
        <end position="380"/>
    </location>
</feature>
<feature type="signal peptide" evidence="1">
    <location>
        <begin position="1"/>
        <end position="18"/>
    </location>
</feature>
<keyword evidence="1" id="KW-0732">Signal</keyword>
<reference evidence="2 3" key="2">
    <citation type="submission" date="2019-09" db="EMBL/GenBank/DDBJ databases">
        <authorList>
            <person name="Jin C."/>
        </authorList>
    </citation>
    <scope>NUCLEOTIDE SEQUENCE [LARGE SCALE GENOMIC DNA]</scope>
    <source>
        <strain evidence="2 3">BN140078</strain>
    </source>
</reference>
<dbReference type="InterPro" id="IPR029058">
    <property type="entry name" value="AB_hydrolase_fold"/>
</dbReference>
<evidence type="ECO:0000313" key="3">
    <source>
        <dbReference type="Proteomes" id="UP000324611"/>
    </source>
</evidence>
<dbReference type="Proteomes" id="UP000324611">
    <property type="component" value="Unassembled WGS sequence"/>
</dbReference>